<protein>
    <submittedName>
        <fullName evidence="2">Uncharacterized protein</fullName>
    </submittedName>
</protein>
<dbReference type="Proteomes" id="UP000314294">
    <property type="component" value="Unassembled WGS sequence"/>
</dbReference>
<keyword evidence="3" id="KW-1185">Reference proteome</keyword>
<organism evidence="2 3">
    <name type="scientific">Liparis tanakae</name>
    <name type="common">Tanaka's snailfish</name>
    <dbReference type="NCBI Taxonomy" id="230148"/>
    <lineage>
        <taxon>Eukaryota</taxon>
        <taxon>Metazoa</taxon>
        <taxon>Chordata</taxon>
        <taxon>Craniata</taxon>
        <taxon>Vertebrata</taxon>
        <taxon>Euteleostomi</taxon>
        <taxon>Actinopterygii</taxon>
        <taxon>Neopterygii</taxon>
        <taxon>Teleostei</taxon>
        <taxon>Neoteleostei</taxon>
        <taxon>Acanthomorphata</taxon>
        <taxon>Eupercaria</taxon>
        <taxon>Perciformes</taxon>
        <taxon>Cottioidei</taxon>
        <taxon>Cottales</taxon>
        <taxon>Liparidae</taxon>
        <taxon>Liparis</taxon>
    </lineage>
</organism>
<evidence type="ECO:0000313" key="2">
    <source>
        <dbReference type="EMBL" id="TNN62197.1"/>
    </source>
</evidence>
<gene>
    <name evidence="2" type="ORF">EYF80_027577</name>
</gene>
<sequence length="115" mass="12594">MYLLCALNRSLSALAVLQRARRSRGSPEAPISPGVGLTSAEEPEPRGHRSLSPTLCVNSDLILSVLTSEMEQYSSPVKPLCAGSHQILWISFGFSRKNKARTQRPWCPSLFSVPV</sequence>
<feature type="region of interest" description="Disordered" evidence="1">
    <location>
        <begin position="20"/>
        <end position="52"/>
    </location>
</feature>
<evidence type="ECO:0000313" key="3">
    <source>
        <dbReference type="Proteomes" id="UP000314294"/>
    </source>
</evidence>
<comment type="caution">
    <text evidence="2">The sequence shown here is derived from an EMBL/GenBank/DDBJ whole genome shotgun (WGS) entry which is preliminary data.</text>
</comment>
<proteinExistence type="predicted"/>
<accession>A0A4Z2H8F6</accession>
<evidence type="ECO:0000256" key="1">
    <source>
        <dbReference type="SAM" id="MobiDB-lite"/>
    </source>
</evidence>
<dbReference type="AlphaFoldDB" id="A0A4Z2H8F6"/>
<dbReference type="EMBL" id="SRLO01000299">
    <property type="protein sequence ID" value="TNN62197.1"/>
    <property type="molecule type" value="Genomic_DNA"/>
</dbReference>
<name>A0A4Z2H8F6_9TELE</name>
<reference evidence="2 3" key="1">
    <citation type="submission" date="2019-03" db="EMBL/GenBank/DDBJ databases">
        <title>First draft genome of Liparis tanakae, snailfish: a comprehensive survey of snailfish specific genes.</title>
        <authorList>
            <person name="Kim W."/>
            <person name="Song I."/>
            <person name="Jeong J.-H."/>
            <person name="Kim D."/>
            <person name="Kim S."/>
            <person name="Ryu S."/>
            <person name="Song J.Y."/>
            <person name="Lee S.K."/>
        </authorList>
    </citation>
    <scope>NUCLEOTIDE SEQUENCE [LARGE SCALE GENOMIC DNA]</scope>
    <source>
        <tissue evidence="2">Muscle</tissue>
    </source>
</reference>